<dbReference type="EMBL" id="JAGFNK010000030">
    <property type="protein sequence ID" value="KAI9510980.1"/>
    <property type="molecule type" value="Genomic_DNA"/>
</dbReference>
<sequence length="183" mass="20902">MRILLLQLQVHEHKAVQQGQMGKVLWAENDEGDKEINEDDDLEDWVDELAALKPEEQEMLKDSICPVVKPWKTCLKELELVLKIMPCNVGAIKQMTSECKNDLQQYELTEGEWVIVRELSVMLKILKDAMLSFLCGGFNLPMIIPAMDHINTYFTNAIKPSSSNNPAIQAATRIAKKTLNHYY</sequence>
<evidence type="ECO:0000313" key="2">
    <source>
        <dbReference type="Proteomes" id="UP001207468"/>
    </source>
</evidence>
<proteinExistence type="predicted"/>
<name>A0ACC0UGV9_9AGAM</name>
<keyword evidence="2" id="KW-1185">Reference proteome</keyword>
<accession>A0ACC0UGV9</accession>
<dbReference type="Proteomes" id="UP001207468">
    <property type="component" value="Unassembled WGS sequence"/>
</dbReference>
<reference evidence="1" key="1">
    <citation type="submission" date="2021-03" db="EMBL/GenBank/DDBJ databases">
        <title>Evolutionary priming and transition to the ectomycorrhizal habit in an iconic lineage of mushroom-forming fungi: is preadaptation a requirement?</title>
        <authorList>
            <consortium name="DOE Joint Genome Institute"/>
            <person name="Looney B.P."/>
            <person name="Miyauchi S."/>
            <person name="Morin E."/>
            <person name="Drula E."/>
            <person name="Courty P.E."/>
            <person name="Chicoki N."/>
            <person name="Fauchery L."/>
            <person name="Kohler A."/>
            <person name="Kuo A."/>
            <person name="LaButti K."/>
            <person name="Pangilinan J."/>
            <person name="Lipzen A."/>
            <person name="Riley R."/>
            <person name="Andreopoulos W."/>
            <person name="He G."/>
            <person name="Johnson J."/>
            <person name="Barry K.W."/>
            <person name="Grigoriev I.V."/>
            <person name="Nagy L."/>
            <person name="Hibbett D."/>
            <person name="Henrissat B."/>
            <person name="Matheny P.B."/>
            <person name="Labbe J."/>
            <person name="Martin A.F."/>
        </authorList>
    </citation>
    <scope>NUCLEOTIDE SEQUENCE</scope>
    <source>
        <strain evidence="1">BPL698</strain>
    </source>
</reference>
<comment type="caution">
    <text evidence="1">The sequence shown here is derived from an EMBL/GenBank/DDBJ whole genome shotgun (WGS) entry which is preliminary data.</text>
</comment>
<evidence type="ECO:0000313" key="1">
    <source>
        <dbReference type="EMBL" id="KAI9510980.1"/>
    </source>
</evidence>
<gene>
    <name evidence="1" type="ORF">F5148DRAFT_1281341</name>
</gene>
<organism evidence="1 2">
    <name type="scientific">Russula earlei</name>
    <dbReference type="NCBI Taxonomy" id="71964"/>
    <lineage>
        <taxon>Eukaryota</taxon>
        <taxon>Fungi</taxon>
        <taxon>Dikarya</taxon>
        <taxon>Basidiomycota</taxon>
        <taxon>Agaricomycotina</taxon>
        <taxon>Agaricomycetes</taxon>
        <taxon>Russulales</taxon>
        <taxon>Russulaceae</taxon>
        <taxon>Russula</taxon>
    </lineage>
</organism>
<protein>
    <submittedName>
        <fullName evidence="1">Uncharacterized protein</fullName>
    </submittedName>
</protein>